<proteinExistence type="predicted"/>
<dbReference type="Proteomes" id="UP000184368">
    <property type="component" value="Unassembled WGS sequence"/>
</dbReference>
<evidence type="ECO:0000313" key="1">
    <source>
        <dbReference type="EMBL" id="SHG08173.1"/>
    </source>
</evidence>
<evidence type="ECO:0000313" key="2">
    <source>
        <dbReference type="Proteomes" id="UP000184368"/>
    </source>
</evidence>
<organism evidence="1 2">
    <name type="scientific">Cnuella takakiae</name>
    <dbReference type="NCBI Taxonomy" id="1302690"/>
    <lineage>
        <taxon>Bacteria</taxon>
        <taxon>Pseudomonadati</taxon>
        <taxon>Bacteroidota</taxon>
        <taxon>Chitinophagia</taxon>
        <taxon>Chitinophagales</taxon>
        <taxon>Chitinophagaceae</taxon>
        <taxon>Cnuella</taxon>
    </lineage>
</organism>
<name>A0A1M5GWS0_9BACT</name>
<dbReference type="OrthoDB" id="1490291at2"/>
<dbReference type="SUPFAM" id="SSF51735">
    <property type="entry name" value="NAD(P)-binding Rossmann-fold domains"/>
    <property type="match status" value="1"/>
</dbReference>
<evidence type="ECO:0008006" key="3">
    <source>
        <dbReference type="Google" id="ProtNLM"/>
    </source>
</evidence>
<dbReference type="STRING" id="1302690.BUE76_02330"/>
<dbReference type="Gene3D" id="3.40.50.720">
    <property type="entry name" value="NAD(P)-binding Rossmann-like Domain"/>
    <property type="match status" value="1"/>
</dbReference>
<accession>A0A1M5GWS0</accession>
<protein>
    <recommendedName>
        <fullName evidence="3">NAD dependent epimerase/dehydratase family protein</fullName>
    </recommendedName>
</protein>
<gene>
    <name evidence="1" type="ORF">SAMN05444008_11791</name>
</gene>
<reference evidence="1 2" key="1">
    <citation type="submission" date="2016-11" db="EMBL/GenBank/DDBJ databases">
        <authorList>
            <person name="Jaros S."/>
            <person name="Januszkiewicz K."/>
            <person name="Wedrychowicz H."/>
        </authorList>
    </citation>
    <scope>NUCLEOTIDE SEQUENCE [LARGE SCALE GENOMIC DNA]</scope>
    <source>
        <strain evidence="1 2">DSM 26897</strain>
    </source>
</reference>
<sequence length="169" mass="18263">MSLPRVYGPGPETTANPVTKTLRQALQNGFAFIPAHTEAVGSYTFIEDVVEGHLLALEKGKPGAKYILGGPNATYAELFQTLASVSGRRLCILPLPEGLLVGWSTVYGRMASLLGIDTQLKPATVRRLFRSYAMSSDKAVQELGYTITPLAQGIAATLQYFKTGRYATH</sequence>
<dbReference type="AlphaFoldDB" id="A0A1M5GWS0"/>
<dbReference type="EMBL" id="FQUO01000017">
    <property type="protein sequence ID" value="SHG08173.1"/>
    <property type="molecule type" value="Genomic_DNA"/>
</dbReference>
<keyword evidence="2" id="KW-1185">Reference proteome</keyword>
<dbReference type="InterPro" id="IPR036291">
    <property type="entry name" value="NAD(P)-bd_dom_sf"/>
</dbReference>